<dbReference type="PANTHER" id="PTHR46726:SF1">
    <property type="entry name" value="TWO-PORE CALCIUM CHANNEL 3"/>
    <property type="match status" value="1"/>
</dbReference>
<dbReference type="Pfam" id="PF00520">
    <property type="entry name" value="Ion_trans"/>
    <property type="match status" value="2"/>
</dbReference>
<dbReference type="InterPro" id="IPR005821">
    <property type="entry name" value="Ion_trans_dom"/>
</dbReference>
<evidence type="ECO:0000313" key="8">
    <source>
        <dbReference type="EMBL" id="CAD8124310.1"/>
    </source>
</evidence>
<dbReference type="PANTHER" id="PTHR46726">
    <property type="entry name" value="TWO PORE CHANNEL 3"/>
    <property type="match status" value="1"/>
</dbReference>
<keyword evidence="3 6" id="KW-1133">Transmembrane helix</keyword>
<evidence type="ECO:0000256" key="1">
    <source>
        <dbReference type="ARBA" id="ARBA00004141"/>
    </source>
</evidence>
<feature type="transmembrane region" description="Helical" evidence="6">
    <location>
        <begin position="682"/>
        <end position="708"/>
    </location>
</feature>
<proteinExistence type="predicted"/>
<accession>A0A8S1RBL3</accession>
<feature type="transmembrane region" description="Helical" evidence="6">
    <location>
        <begin position="446"/>
        <end position="468"/>
    </location>
</feature>
<dbReference type="GO" id="GO:0016020">
    <property type="term" value="C:membrane"/>
    <property type="evidence" value="ECO:0007669"/>
    <property type="project" value="UniProtKB-SubCell"/>
</dbReference>
<feature type="transmembrane region" description="Helical" evidence="6">
    <location>
        <begin position="232"/>
        <end position="255"/>
    </location>
</feature>
<dbReference type="OrthoDB" id="295175at2759"/>
<dbReference type="EMBL" id="CAJJDN010000150">
    <property type="protein sequence ID" value="CAD8124310.1"/>
    <property type="molecule type" value="Genomic_DNA"/>
</dbReference>
<gene>
    <name evidence="8" type="ORF">PSON_ATCC_30995.1.T1500093</name>
</gene>
<dbReference type="Pfam" id="PF13499">
    <property type="entry name" value="EF-hand_7"/>
    <property type="match status" value="1"/>
</dbReference>
<organism evidence="8 9">
    <name type="scientific">Paramecium sonneborni</name>
    <dbReference type="NCBI Taxonomy" id="65129"/>
    <lineage>
        <taxon>Eukaryota</taxon>
        <taxon>Sar</taxon>
        <taxon>Alveolata</taxon>
        <taxon>Ciliophora</taxon>
        <taxon>Intramacronucleata</taxon>
        <taxon>Oligohymenophorea</taxon>
        <taxon>Peniculida</taxon>
        <taxon>Parameciidae</taxon>
        <taxon>Paramecium</taxon>
    </lineage>
</organism>
<dbReference type="GO" id="GO:0005216">
    <property type="term" value="F:monoatomic ion channel activity"/>
    <property type="evidence" value="ECO:0007669"/>
    <property type="project" value="InterPro"/>
</dbReference>
<name>A0A8S1RBL3_9CILI</name>
<comment type="caution">
    <text evidence="8">The sequence shown here is derived from an EMBL/GenBank/DDBJ whole genome shotgun (WGS) entry which is preliminary data.</text>
</comment>
<protein>
    <recommendedName>
        <fullName evidence="7">EF-hand domain-containing protein</fullName>
    </recommendedName>
</protein>
<feature type="transmembrane region" description="Helical" evidence="6">
    <location>
        <begin position="136"/>
        <end position="161"/>
    </location>
</feature>
<keyword evidence="9" id="KW-1185">Reference proteome</keyword>
<sequence>MKQNDIESPQLCENHLPKPQNSRRSALFKTTHPINLTNLHKKYKKKNEMMVAQIQKIVKHMPSDDRQLKAERHIYDAYYLRTIRNDIDLADKIILKYLWKIENSRIWSWMLLSITIFYQILTFFEKAFPDSNYQESYSVFIFELVFLIIFAIDFSITFILLATKKNDGGFQFNTKRMLKLIFLLICGTDFINYQYDQIQIRFSRIIRPILMVFYSKDLRRNLKGIIKASQDLILLFLLYLIIISTFSFIGINLIGSLQNVDIDTQDYGDFFKLFNMLFMAATLDFYPDIMIPVLLQGTYYVFFFVVYMILFLFLFQPIPFAIVYEGFRKHRMQIAIQDIIKQKSAMMASFISLDSNDVGFLTENQFKNFLKTFYKGQLTDEQIKIIFKEIDKDFNDKIQFDEFNQLLNVLQNSNYIQLPRMKPLKCWDEFCNLCNKYGLKTLINSWGFILFMLLIIILNCALIIAAIFIDDLEILRILDIIDTIFLGIYIFECLIKIIGIGIVDFFYDGWNIFDVIIIFLQILFDYILFNFVSDNIVQSVKANRILRIAKIQKVFRICKALRSIKLFGYILQGLEIFVHVKNLLYKIMICIPIILRLILPVQIVFFTYACIGIYIYGDINKEEQNPFSNSFCDPNEFRYQWGECKYADFNTMGGSYLIMLQIFTAASWSQIVFELSYDTKNLIVPMIFVGSFVFLSIFLLALVGGLIWEVFTVISKILFEQEIDKYSLEVRVVIELNYQDEVVFGSSFGTDHDINSAKELNNILKLKKKTTILNDDNPDILEFKQRSTRLKVNQDEYLYTPFEILSQIDTKRYNKIINVGRNIHLIQKNQKPQGDYLLNIEESFLEIRKIYCDYFIDFQEFLELKFRKESYNIYNVTTDYVVHIRNEIKKDENYNKKRINISNHDFLIQNAVLRDTDEVYIKKQEEQFLKQEFGQKFELIKELKFQNKFKVESKILFSLMGILKFPKPNIKYFFQILYLIENYFTFQLLPDNSYFKLIHCIEDKWYLISIEDNQIVFTRISNGPWTYENLLFETDQMKICENLKFMKDVKNQEIKYHIKEFHKSLSIMAKQFDIDANKIDVKSTIILYQIKNDTNSIPKTLNQNFQNSESYEKINPQGIVEMDVLQDDQNKVQLINNKYEDIHKHVSQTIIFVLSKIHAQEGRIVYQNQVLLAQFIKDLAGVIKNYSQSFFQQLEDLYTLKIQQRRKKSEQNNYIQK</sequence>
<evidence type="ECO:0000259" key="7">
    <source>
        <dbReference type="PROSITE" id="PS50222"/>
    </source>
</evidence>
<dbReference type="GO" id="GO:0005509">
    <property type="term" value="F:calcium ion binding"/>
    <property type="evidence" value="ECO:0007669"/>
    <property type="project" value="InterPro"/>
</dbReference>
<feature type="region of interest" description="Disordered" evidence="5">
    <location>
        <begin position="1"/>
        <end position="24"/>
    </location>
</feature>
<evidence type="ECO:0000313" key="9">
    <source>
        <dbReference type="Proteomes" id="UP000692954"/>
    </source>
</evidence>
<comment type="subcellular location">
    <subcellularLocation>
        <location evidence="1">Membrane</location>
        <topology evidence="1">Multi-pass membrane protein</topology>
    </subcellularLocation>
</comment>
<dbReference type="Proteomes" id="UP000692954">
    <property type="component" value="Unassembled WGS sequence"/>
</dbReference>
<feature type="transmembrane region" description="Helical" evidence="6">
    <location>
        <begin position="656"/>
        <end position="675"/>
    </location>
</feature>
<evidence type="ECO:0000256" key="2">
    <source>
        <dbReference type="ARBA" id="ARBA00022692"/>
    </source>
</evidence>
<feature type="transmembrane region" description="Helical" evidence="6">
    <location>
        <begin position="480"/>
        <end position="503"/>
    </location>
</feature>
<reference evidence="8" key="1">
    <citation type="submission" date="2021-01" db="EMBL/GenBank/DDBJ databases">
        <authorList>
            <consortium name="Genoscope - CEA"/>
            <person name="William W."/>
        </authorList>
    </citation>
    <scope>NUCLEOTIDE SEQUENCE</scope>
</reference>
<evidence type="ECO:0000256" key="4">
    <source>
        <dbReference type="ARBA" id="ARBA00023136"/>
    </source>
</evidence>
<feature type="transmembrane region" description="Helical" evidence="6">
    <location>
        <begin position="597"/>
        <end position="617"/>
    </location>
</feature>
<feature type="transmembrane region" description="Helical" evidence="6">
    <location>
        <begin position="106"/>
        <end position="124"/>
    </location>
</feature>
<dbReference type="CDD" id="cd00051">
    <property type="entry name" value="EFh"/>
    <property type="match status" value="1"/>
</dbReference>
<keyword evidence="4 6" id="KW-0472">Membrane</keyword>
<evidence type="ECO:0000256" key="6">
    <source>
        <dbReference type="SAM" id="Phobius"/>
    </source>
</evidence>
<feature type="transmembrane region" description="Helical" evidence="6">
    <location>
        <begin position="267"/>
        <end position="287"/>
    </location>
</feature>
<evidence type="ECO:0000256" key="3">
    <source>
        <dbReference type="ARBA" id="ARBA00022989"/>
    </source>
</evidence>
<keyword evidence="2 6" id="KW-0812">Transmembrane</keyword>
<feature type="transmembrane region" description="Helical" evidence="6">
    <location>
        <begin position="299"/>
        <end position="324"/>
    </location>
</feature>
<evidence type="ECO:0000256" key="5">
    <source>
        <dbReference type="SAM" id="MobiDB-lite"/>
    </source>
</evidence>
<dbReference type="AlphaFoldDB" id="A0A8S1RBL3"/>
<feature type="transmembrane region" description="Helical" evidence="6">
    <location>
        <begin position="510"/>
        <end position="529"/>
    </location>
</feature>
<dbReference type="InterPro" id="IPR002048">
    <property type="entry name" value="EF_hand_dom"/>
</dbReference>
<feature type="domain" description="EF-hand" evidence="7">
    <location>
        <begin position="378"/>
        <end position="413"/>
    </location>
</feature>
<dbReference type="PROSITE" id="PS50222">
    <property type="entry name" value="EF_HAND_2"/>
    <property type="match status" value="1"/>
</dbReference>